<dbReference type="InterPro" id="IPR029063">
    <property type="entry name" value="SAM-dependent_MTases_sf"/>
</dbReference>
<dbReference type="GO" id="GO:0032259">
    <property type="term" value="P:methylation"/>
    <property type="evidence" value="ECO:0007669"/>
    <property type="project" value="UniProtKB-KW"/>
</dbReference>
<dbReference type="VEuPathDB" id="CryptoDB:cand_020610"/>
<proteinExistence type="predicted"/>
<dbReference type="GO" id="GO:0008168">
    <property type="term" value="F:methyltransferase activity"/>
    <property type="evidence" value="ECO:0007669"/>
    <property type="project" value="UniProtKB-KW"/>
</dbReference>
<dbReference type="OrthoDB" id="506498at2759"/>
<keyword evidence="2" id="KW-0489">Methyltransferase</keyword>
<name>A0A1J4MT32_9CRYT</name>
<dbReference type="GeneID" id="92366245"/>
<dbReference type="Proteomes" id="UP000186804">
    <property type="component" value="Unassembled WGS sequence"/>
</dbReference>
<dbReference type="SUPFAM" id="SSF53335">
    <property type="entry name" value="S-adenosyl-L-methionine-dependent methyltransferases"/>
    <property type="match status" value="1"/>
</dbReference>
<comment type="caution">
    <text evidence="2">The sequence shown here is derived from an EMBL/GenBank/DDBJ whole genome shotgun (WGS) entry which is preliminary data.</text>
</comment>
<reference evidence="2 3" key="1">
    <citation type="submission" date="2016-10" db="EMBL/GenBank/DDBJ databases">
        <title>Reductive evolution of mitochondrial metabolism and differential evolution of invasion-related proteins in Cryptosporidium.</title>
        <authorList>
            <person name="Liu S."/>
            <person name="Roellig D.M."/>
            <person name="Guo Y."/>
            <person name="Li N."/>
            <person name="Frace M.A."/>
            <person name="Tang K."/>
            <person name="Zhang L."/>
            <person name="Feng Y."/>
            <person name="Xiao L."/>
        </authorList>
    </citation>
    <scope>NUCLEOTIDE SEQUENCE [LARGE SCALE GENOMIC DNA]</scope>
    <source>
        <strain evidence="2">30847</strain>
    </source>
</reference>
<dbReference type="CDD" id="cd02440">
    <property type="entry name" value="AdoMet_MTases"/>
    <property type="match status" value="1"/>
</dbReference>
<sequence>MSVISTFDWILSILWITYWHLKSMTSNLAPMFWRFSYNTCNALFTRLQFTSNIDVSFMNYGYAVKTPNSPSENSELDEFIELKQYKLKKDTPPNFRDVWNSVQLYTAVLSCYDGELNNKSMLEVGCGRGGGSVVICSVAEPKSYAGIDLSDQGIEICRQVYRKDLSPSGKKVFYIGNSMELENYFAPSSFDIVVNIESAHCYPHFDKFVRGTYDVLKPGGMLLFADISPTIAWPDIKDTITNVGFHITKQYDITKNVVYSLRTEVEPFLTKSEYLQMSNFIN</sequence>
<dbReference type="PANTHER" id="PTHR44068:SF11">
    <property type="entry name" value="GERANYL DIPHOSPHATE 2-C-METHYLTRANSFERASE"/>
    <property type="match status" value="1"/>
</dbReference>
<gene>
    <name evidence="2" type="ORF">cand_020610</name>
</gene>
<evidence type="ECO:0000313" key="3">
    <source>
        <dbReference type="Proteomes" id="UP000186804"/>
    </source>
</evidence>
<organism evidence="2 3">
    <name type="scientific">Cryptosporidium andersoni</name>
    <dbReference type="NCBI Taxonomy" id="117008"/>
    <lineage>
        <taxon>Eukaryota</taxon>
        <taxon>Sar</taxon>
        <taxon>Alveolata</taxon>
        <taxon>Apicomplexa</taxon>
        <taxon>Conoidasida</taxon>
        <taxon>Coccidia</taxon>
        <taxon>Eucoccidiorida</taxon>
        <taxon>Eimeriorina</taxon>
        <taxon>Cryptosporidiidae</taxon>
        <taxon>Cryptosporidium</taxon>
    </lineage>
</organism>
<evidence type="ECO:0000259" key="1">
    <source>
        <dbReference type="Pfam" id="PF13847"/>
    </source>
</evidence>
<evidence type="ECO:0000313" key="2">
    <source>
        <dbReference type="EMBL" id="OII77223.1"/>
    </source>
</evidence>
<keyword evidence="2" id="KW-0808">Transferase</keyword>
<dbReference type="PANTHER" id="PTHR44068">
    <property type="entry name" value="ZGC:194242"/>
    <property type="match status" value="1"/>
</dbReference>
<dbReference type="AlphaFoldDB" id="A0A1J4MT32"/>
<dbReference type="InterPro" id="IPR025714">
    <property type="entry name" value="Methyltranfer_dom"/>
</dbReference>
<dbReference type="Gene3D" id="3.40.50.150">
    <property type="entry name" value="Vaccinia Virus protein VP39"/>
    <property type="match status" value="1"/>
</dbReference>
<dbReference type="InterPro" id="IPR050447">
    <property type="entry name" value="Erg6_SMT_methyltransf"/>
</dbReference>
<protein>
    <submittedName>
        <fullName evidence="2">Methyltransferase</fullName>
    </submittedName>
</protein>
<dbReference type="EMBL" id="LRBS01000044">
    <property type="protein sequence ID" value="OII77223.1"/>
    <property type="molecule type" value="Genomic_DNA"/>
</dbReference>
<dbReference type="Pfam" id="PF13847">
    <property type="entry name" value="Methyltransf_31"/>
    <property type="match status" value="1"/>
</dbReference>
<feature type="domain" description="Methyltransferase" evidence="1">
    <location>
        <begin position="117"/>
        <end position="242"/>
    </location>
</feature>
<dbReference type="RefSeq" id="XP_067069069.1">
    <property type="nucleotide sequence ID" value="XM_067212291.1"/>
</dbReference>
<accession>A0A1J4MT32</accession>
<keyword evidence="3" id="KW-1185">Reference proteome</keyword>